<accession>A0ABT0VM71</accession>
<sequence length="350" mass="39693">MKLINKKKYPLRPSKHIAKFSKVQQVEFFELLADLLSVGFKLGTALRFIQQVKPQQAKVIQVIITNIERGQNFATATHTLVNQNVSCQLQIAETHGDLIPAITAIATTLQQRLKNVKQLKRLLQYPLLLLGMLVVISITLKQLFLPQLTSWNTSVVANTDTKMIMVNKLIIWGGLILCLLIMLGALLVLKKKTSLQKLTILAHIPGIKKFLWHQIGYELSFSLSLLLKSGQSLQQISMLYAQMPKNTWYFELGMQLRVFLEQGYDFPTYITKKAFLPNELSLFFVRGKTKAALADDLQAYSEICLKRLLQGYERSLAMIQPIFFVIIASSIVGVYAAMLLPMYKMMENLG</sequence>
<evidence type="ECO:0000256" key="3">
    <source>
        <dbReference type="ARBA" id="ARBA00022475"/>
    </source>
</evidence>
<evidence type="ECO:0000256" key="5">
    <source>
        <dbReference type="ARBA" id="ARBA00022989"/>
    </source>
</evidence>
<feature type="transmembrane region" description="Helical" evidence="7">
    <location>
        <begin position="316"/>
        <end position="340"/>
    </location>
</feature>
<evidence type="ECO:0000256" key="7">
    <source>
        <dbReference type="SAM" id="Phobius"/>
    </source>
</evidence>
<evidence type="ECO:0000259" key="8">
    <source>
        <dbReference type="Pfam" id="PF00482"/>
    </source>
</evidence>
<evidence type="ECO:0000256" key="1">
    <source>
        <dbReference type="ARBA" id="ARBA00004651"/>
    </source>
</evidence>
<evidence type="ECO:0000313" key="9">
    <source>
        <dbReference type="EMBL" id="MCM2438024.1"/>
    </source>
</evidence>
<gene>
    <name evidence="9" type="ORF">KAK10_08945</name>
</gene>
<keyword evidence="5 7" id="KW-1133">Transmembrane helix</keyword>
<dbReference type="InterPro" id="IPR003004">
    <property type="entry name" value="GspF/PilC"/>
</dbReference>
<dbReference type="InterPro" id="IPR042094">
    <property type="entry name" value="T2SS_GspF_sf"/>
</dbReference>
<dbReference type="Pfam" id="PF00482">
    <property type="entry name" value="T2SSF"/>
    <property type="match status" value="2"/>
</dbReference>
<reference evidence="9" key="1">
    <citation type="submission" date="2021-04" db="EMBL/GenBank/DDBJ databases">
        <title>Taxonomic assessment of Weissella genus.</title>
        <authorList>
            <person name="Fanelli F."/>
            <person name="Chieffi D."/>
            <person name="Dell'Aquila A."/>
            <person name="Gyu-Sung C."/>
            <person name="Franz C.M.A.P."/>
            <person name="Fusco V."/>
        </authorList>
    </citation>
    <scope>NUCLEOTIDE SEQUENCE</scope>
    <source>
        <strain evidence="9">LMG 25373</strain>
    </source>
</reference>
<proteinExistence type="inferred from homology"/>
<dbReference type="InterPro" id="IPR047692">
    <property type="entry name" value="T4P_ComGB"/>
</dbReference>
<dbReference type="RefSeq" id="WP_205143931.1">
    <property type="nucleotide sequence ID" value="NZ_JAFBDN010000014.1"/>
</dbReference>
<dbReference type="InterPro" id="IPR018076">
    <property type="entry name" value="T2SS_GspF_dom"/>
</dbReference>
<evidence type="ECO:0000256" key="6">
    <source>
        <dbReference type="ARBA" id="ARBA00023136"/>
    </source>
</evidence>
<dbReference type="PANTHER" id="PTHR30012:SF0">
    <property type="entry name" value="TYPE II SECRETION SYSTEM PROTEIN F-RELATED"/>
    <property type="match status" value="1"/>
</dbReference>
<feature type="domain" description="Type II secretion system protein GspF" evidence="8">
    <location>
        <begin position="28"/>
        <end position="141"/>
    </location>
</feature>
<feature type="transmembrane region" description="Helical" evidence="7">
    <location>
        <begin position="122"/>
        <end position="144"/>
    </location>
</feature>
<keyword evidence="4 7" id="KW-0812">Transmembrane</keyword>
<comment type="caution">
    <text evidence="9">The sequence shown here is derived from an EMBL/GenBank/DDBJ whole genome shotgun (WGS) entry which is preliminary data.</text>
</comment>
<dbReference type="PANTHER" id="PTHR30012">
    <property type="entry name" value="GENERAL SECRETION PATHWAY PROTEIN"/>
    <property type="match status" value="1"/>
</dbReference>
<evidence type="ECO:0000256" key="2">
    <source>
        <dbReference type="ARBA" id="ARBA00005745"/>
    </source>
</evidence>
<protein>
    <submittedName>
        <fullName evidence="9">Type II secretion system F family protein</fullName>
    </submittedName>
</protein>
<dbReference type="Proteomes" id="UP001057481">
    <property type="component" value="Unassembled WGS sequence"/>
</dbReference>
<feature type="domain" description="Type II secretion system protein GspF" evidence="8">
    <location>
        <begin position="222"/>
        <end position="341"/>
    </location>
</feature>
<dbReference type="Gene3D" id="1.20.81.30">
    <property type="entry name" value="Type II secretion system (T2SS), domain F"/>
    <property type="match status" value="1"/>
</dbReference>
<comment type="subcellular location">
    <subcellularLocation>
        <location evidence="1">Cell membrane</location>
        <topology evidence="1">Multi-pass membrane protein</topology>
    </subcellularLocation>
</comment>
<keyword evidence="10" id="KW-1185">Reference proteome</keyword>
<feature type="transmembrane region" description="Helical" evidence="7">
    <location>
        <begin position="169"/>
        <end position="189"/>
    </location>
</feature>
<dbReference type="NCBIfam" id="NF041012">
    <property type="entry name" value="T4P_ComGB"/>
    <property type="match status" value="1"/>
</dbReference>
<keyword evidence="3" id="KW-1003">Cell membrane</keyword>
<dbReference type="EMBL" id="JAGMVS010000074">
    <property type="protein sequence ID" value="MCM2438024.1"/>
    <property type="molecule type" value="Genomic_DNA"/>
</dbReference>
<comment type="similarity">
    <text evidence="2">Belongs to the GSP F family.</text>
</comment>
<name>A0ABT0VM71_9LACO</name>
<evidence type="ECO:0000256" key="4">
    <source>
        <dbReference type="ARBA" id="ARBA00022692"/>
    </source>
</evidence>
<evidence type="ECO:0000313" key="10">
    <source>
        <dbReference type="Proteomes" id="UP001057481"/>
    </source>
</evidence>
<keyword evidence="6 7" id="KW-0472">Membrane</keyword>
<organism evidence="9 10">
    <name type="scientific">Periweissella beninensis</name>
    <dbReference type="NCBI Taxonomy" id="504936"/>
    <lineage>
        <taxon>Bacteria</taxon>
        <taxon>Bacillati</taxon>
        <taxon>Bacillota</taxon>
        <taxon>Bacilli</taxon>
        <taxon>Lactobacillales</taxon>
        <taxon>Lactobacillaceae</taxon>
        <taxon>Periweissella</taxon>
    </lineage>
</organism>